<name>A0ABV9B3A5_9ACTN</name>
<comment type="caution">
    <text evidence="1">The sequence shown here is derived from an EMBL/GenBank/DDBJ whole genome shotgun (WGS) entry which is preliminary data.</text>
</comment>
<reference evidence="2" key="1">
    <citation type="journal article" date="2019" name="Int. J. Syst. Evol. Microbiol.">
        <title>The Global Catalogue of Microorganisms (GCM) 10K type strain sequencing project: providing services to taxonomists for standard genome sequencing and annotation.</title>
        <authorList>
            <consortium name="The Broad Institute Genomics Platform"/>
            <consortium name="The Broad Institute Genome Sequencing Center for Infectious Disease"/>
            <person name="Wu L."/>
            <person name="Ma J."/>
        </authorList>
    </citation>
    <scope>NUCLEOTIDE SEQUENCE [LARGE SCALE GENOMIC DNA]</scope>
    <source>
        <strain evidence="2">CGMCC 4.7177</strain>
    </source>
</reference>
<sequence>MTTAERLLARLREAGLDLPEGSRLDRVYPSRAMRTEGAWSWAAFGPGGRELRIGSQYSMTQLLQADALDVAPIQSGAVGKDIDVIPAKACQRCRSATTTGCRICHAPLCGSCFTDHHHEGYGTPTD</sequence>
<accession>A0ABV9B3A5</accession>
<evidence type="ECO:0000313" key="2">
    <source>
        <dbReference type="Proteomes" id="UP001595839"/>
    </source>
</evidence>
<dbReference type="EMBL" id="JBHSFK010000046">
    <property type="protein sequence ID" value="MFC4506659.1"/>
    <property type="molecule type" value="Genomic_DNA"/>
</dbReference>
<gene>
    <name evidence="1" type="ORF">ACFPIH_45670</name>
</gene>
<evidence type="ECO:0000313" key="1">
    <source>
        <dbReference type="EMBL" id="MFC4506659.1"/>
    </source>
</evidence>
<organism evidence="1 2">
    <name type="scientific">Streptomyces vulcanius</name>
    <dbReference type="NCBI Taxonomy" id="1441876"/>
    <lineage>
        <taxon>Bacteria</taxon>
        <taxon>Bacillati</taxon>
        <taxon>Actinomycetota</taxon>
        <taxon>Actinomycetes</taxon>
        <taxon>Kitasatosporales</taxon>
        <taxon>Streptomycetaceae</taxon>
        <taxon>Streptomyces</taxon>
    </lineage>
</organism>
<proteinExistence type="predicted"/>
<dbReference type="CDD" id="cd19757">
    <property type="entry name" value="Bbox1"/>
    <property type="match status" value="1"/>
</dbReference>
<protein>
    <submittedName>
        <fullName evidence="1">Uncharacterized protein</fullName>
    </submittedName>
</protein>
<dbReference type="Proteomes" id="UP001595839">
    <property type="component" value="Unassembled WGS sequence"/>
</dbReference>
<dbReference type="RefSeq" id="WP_381184858.1">
    <property type="nucleotide sequence ID" value="NZ_JBHSFK010000046.1"/>
</dbReference>
<keyword evidence="2" id="KW-1185">Reference proteome</keyword>